<gene>
    <name evidence="2" type="ordered locus">SiH_1943</name>
</gene>
<sequence length="171" mass="19417">MLIIFLITFALFLEIPNYFPNYKYISLVYKSNLKNIEISPNLGINIANITINDFNNTLIAFTSNTSTINISVINEIGKTIINQQGYIGVKLINGTYRIFLINTGQQTAYLTFDYGVFNYNLIFSFYSSLALLKVIYEVIMAGSIILGLYSIIRGLAKGSRITRKLRLRKNN</sequence>
<keyword evidence="1" id="KW-1133">Transmembrane helix</keyword>
<evidence type="ECO:0000256" key="1">
    <source>
        <dbReference type="SAM" id="Phobius"/>
    </source>
</evidence>
<proteinExistence type="predicted"/>
<dbReference type="KEGG" id="sih:SiH_1943"/>
<protein>
    <submittedName>
        <fullName evidence="2">Uncharacterized protein</fullName>
    </submittedName>
</protein>
<name>F0NQ86_SACI0</name>
<keyword evidence="1" id="KW-0812">Transmembrane</keyword>
<reference evidence="2 3" key="1">
    <citation type="journal article" date="2011" name="J. Bacteriol.">
        <title>Genome analyses of icelandic strains of Sulfolobus islandicus, model organisms for genetic and virus-host interaction studies.</title>
        <authorList>
            <person name="Guo L."/>
            <person name="Brugger K."/>
            <person name="Liu C."/>
            <person name="Shah S.A."/>
            <person name="Zheng H."/>
            <person name="Zhu Y."/>
            <person name="Wang S."/>
            <person name="Lillestol R.K."/>
            <person name="Chen L."/>
            <person name="Frank J."/>
            <person name="Prangishvili D."/>
            <person name="Paulin L."/>
            <person name="She Q."/>
            <person name="Huang L."/>
            <person name="Garrett R.A."/>
        </authorList>
    </citation>
    <scope>NUCLEOTIDE SEQUENCE [LARGE SCALE GENOMIC DNA]</scope>
    <source>
        <strain evidence="2 3">HVE10/4</strain>
    </source>
</reference>
<dbReference type="Proteomes" id="UP000006395">
    <property type="component" value="Chromosome"/>
</dbReference>
<accession>F0NQ86</accession>
<dbReference type="HOGENOM" id="CLU_133055_0_0_2"/>
<feature type="transmembrane region" description="Helical" evidence="1">
    <location>
        <begin position="134"/>
        <end position="156"/>
    </location>
</feature>
<keyword evidence="3" id="KW-1185">Reference proteome</keyword>
<dbReference type="EMBL" id="CP002426">
    <property type="protein sequence ID" value="ADX83289.1"/>
    <property type="molecule type" value="Genomic_DNA"/>
</dbReference>
<evidence type="ECO:0000313" key="3">
    <source>
        <dbReference type="Proteomes" id="UP000006395"/>
    </source>
</evidence>
<organism evidence="2 3">
    <name type="scientific">Saccharolobus islandicus (strain HVE10/4)</name>
    <name type="common">Sulfolobus islandicus</name>
    <dbReference type="NCBI Taxonomy" id="930943"/>
    <lineage>
        <taxon>Archaea</taxon>
        <taxon>Thermoproteota</taxon>
        <taxon>Thermoprotei</taxon>
        <taxon>Sulfolobales</taxon>
        <taxon>Sulfolobaceae</taxon>
        <taxon>Saccharolobus</taxon>
    </lineage>
</organism>
<evidence type="ECO:0000313" key="2">
    <source>
        <dbReference type="EMBL" id="ADX83289.1"/>
    </source>
</evidence>
<keyword evidence="1" id="KW-0472">Membrane</keyword>
<dbReference type="AlphaFoldDB" id="F0NQ86"/>